<name>A0ABN7WPK6_GIGMA</name>
<evidence type="ECO:0000313" key="2">
    <source>
        <dbReference type="Proteomes" id="UP000789901"/>
    </source>
</evidence>
<keyword evidence="2" id="KW-1185">Reference proteome</keyword>
<protein>
    <submittedName>
        <fullName evidence="1">3408_t:CDS:1</fullName>
    </submittedName>
</protein>
<dbReference type="EMBL" id="CAJVQB010056264">
    <property type="protein sequence ID" value="CAG8837608.1"/>
    <property type="molecule type" value="Genomic_DNA"/>
</dbReference>
<reference evidence="1 2" key="1">
    <citation type="submission" date="2021-06" db="EMBL/GenBank/DDBJ databases">
        <authorList>
            <person name="Kallberg Y."/>
            <person name="Tangrot J."/>
            <person name="Rosling A."/>
        </authorList>
    </citation>
    <scope>NUCLEOTIDE SEQUENCE [LARGE SCALE GENOMIC DNA]</scope>
    <source>
        <strain evidence="1 2">120-4 pot B 10/14</strain>
    </source>
</reference>
<sequence length="70" mass="8501">LRASLKKYYHFTRIPPLYFDLPVPERKDPLPLTPQELLLNLYRLFPLDPILSSWDFSDMVGMLREKYEFR</sequence>
<organism evidence="1 2">
    <name type="scientific">Gigaspora margarita</name>
    <dbReference type="NCBI Taxonomy" id="4874"/>
    <lineage>
        <taxon>Eukaryota</taxon>
        <taxon>Fungi</taxon>
        <taxon>Fungi incertae sedis</taxon>
        <taxon>Mucoromycota</taxon>
        <taxon>Glomeromycotina</taxon>
        <taxon>Glomeromycetes</taxon>
        <taxon>Diversisporales</taxon>
        <taxon>Gigasporaceae</taxon>
        <taxon>Gigaspora</taxon>
    </lineage>
</organism>
<comment type="caution">
    <text evidence="1">The sequence shown here is derived from an EMBL/GenBank/DDBJ whole genome shotgun (WGS) entry which is preliminary data.</text>
</comment>
<dbReference type="Proteomes" id="UP000789901">
    <property type="component" value="Unassembled WGS sequence"/>
</dbReference>
<feature type="non-terminal residue" evidence="1">
    <location>
        <position position="1"/>
    </location>
</feature>
<proteinExistence type="predicted"/>
<gene>
    <name evidence="1" type="ORF">GMARGA_LOCUS33578</name>
</gene>
<accession>A0ABN7WPK6</accession>
<evidence type="ECO:0000313" key="1">
    <source>
        <dbReference type="EMBL" id="CAG8837608.1"/>
    </source>
</evidence>